<accession>A0A7S3RWM3</accession>
<dbReference type="AlphaFoldDB" id="A0A7S3RWM3"/>
<organism evidence="1">
    <name type="scientific">Strombidinopsis acuminata</name>
    <dbReference type="NCBI Taxonomy" id="141414"/>
    <lineage>
        <taxon>Eukaryota</taxon>
        <taxon>Sar</taxon>
        <taxon>Alveolata</taxon>
        <taxon>Ciliophora</taxon>
        <taxon>Intramacronucleata</taxon>
        <taxon>Spirotrichea</taxon>
        <taxon>Choreotrichia</taxon>
        <taxon>Choreotrichida</taxon>
        <taxon>Strombidinopsidae</taxon>
        <taxon>Strombidinopsis</taxon>
    </lineage>
</organism>
<name>A0A7S3RWM3_9SPIT</name>
<reference evidence="1" key="1">
    <citation type="submission" date="2021-01" db="EMBL/GenBank/DDBJ databases">
        <authorList>
            <person name="Corre E."/>
            <person name="Pelletier E."/>
            <person name="Niang G."/>
            <person name="Scheremetjew M."/>
            <person name="Finn R."/>
            <person name="Kale V."/>
            <person name="Holt S."/>
            <person name="Cochrane G."/>
            <person name="Meng A."/>
            <person name="Brown T."/>
            <person name="Cohen L."/>
        </authorList>
    </citation>
    <scope>NUCLEOTIDE SEQUENCE</scope>
    <source>
        <strain evidence="1">SPMC142</strain>
    </source>
</reference>
<sequence>MNEHMLEMQELGQVYHEETEKTFRERIDWMDSHMRYQYQDPADKVLEKLQEMGMPSTHEDMELIEQRIYHDYVASVDHDKLNPQFEDFDKSWTPYEQDMTNYPEVFKKYQENYKRYEEVKDRFMNEDPLEEQGDDPFKKKLPNDMRPWEMKYNNVLPRYTGTSAQ</sequence>
<evidence type="ECO:0000313" key="1">
    <source>
        <dbReference type="EMBL" id="CAE0537179.1"/>
    </source>
</evidence>
<proteinExistence type="predicted"/>
<protein>
    <submittedName>
        <fullName evidence="1">Uncharacterized protein</fullName>
    </submittedName>
</protein>
<gene>
    <name evidence="1" type="ORF">SACU0126_LOCUS7987</name>
</gene>
<dbReference type="EMBL" id="HBIQ01024295">
    <property type="protein sequence ID" value="CAE0537179.1"/>
    <property type="molecule type" value="Transcribed_RNA"/>
</dbReference>